<dbReference type="Pfam" id="PF12622">
    <property type="entry name" value="NpwBP"/>
    <property type="match status" value="1"/>
</dbReference>
<sequence>NKAERVKARDFALVKKDTRGRSHLEDEVEKLEASSELSPSDKSRLADLKNELAKIMGKKEEYIKDHPEQRKLVYRSRRQEKGDDQLETLPIEQKRDLFNKHGLPRHPERSIYYDPVMNPYGVPPPGMPYLERPLTADEVNSADVEDSDEDIVMPEGPPPTAAMGGAESDSDDDIPMPEGPPPSVVQTSVPAPLPLPPPFSGSAWQSHIPVNIPSPPCFGPGPPGSVPHFPPPTALFQPMPPPPPGFFPRRAQSAASIQDPLSSIPYQTYQAQRASQLPLGHPSLPAKPPTGPSETISATSVHGAGAIISAEPELRDLKKEATAFIPASLKRKRASALPVASKVNAAPSVNVGSDSAQTSPQSRPDLVGTLKGQFGALSVPAVPPSSNTIAPAKRPKTSIMRGEDDYQKFVDDMSDLLGTSHS</sequence>
<keyword evidence="4" id="KW-1185">Reference proteome</keyword>
<feature type="compositionally biased region" description="Acidic residues" evidence="1">
    <location>
        <begin position="143"/>
        <end position="152"/>
    </location>
</feature>
<name>A0A0D0E5D5_9AGAM</name>
<reference evidence="3 4" key="1">
    <citation type="submission" date="2014-04" db="EMBL/GenBank/DDBJ databases">
        <authorList>
            <consortium name="DOE Joint Genome Institute"/>
            <person name="Kuo A."/>
            <person name="Kohler A."/>
            <person name="Jargeat P."/>
            <person name="Nagy L.G."/>
            <person name="Floudas D."/>
            <person name="Copeland A."/>
            <person name="Barry K.W."/>
            <person name="Cichocki N."/>
            <person name="Veneault-Fourrey C."/>
            <person name="LaButti K."/>
            <person name="Lindquist E.A."/>
            <person name="Lipzen A."/>
            <person name="Lundell T."/>
            <person name="Morin E."/>
            <person name="Murat C."/>
            <person name="Sun H."/>
            <person name="Tunlid A."/>
            <person name="Henrissat B."/>
            <person name="Grigoriev I.V."/>
            <person name="Hibbett D.S."/>
            <person name="Martin F."/>
            <person name="Nordberg H.P."/>
            <person name="Cantor M.N."/>
            <person name="Hua S.X."/>
        </authorList>
    </citation>
    <scope>NUCLEOTIDE SEQUENCE [LARGE SCALE GENOMIC DNA]</scope>
    <source>
        <strain evidence="3 4">Ve08.2h10</strain>
    </source>
</reference>
<dbReference type="InParanoid" id="A0A0D0E5D5"/>
<proteinExistence type="predicted"/>
<dbReference type="InterPro" id="IPR019007">
    <property type="entry name" value="Wbp11/ELF5/Saf1_N"/>
</dbReference>
<feature type="non-terminal residue" evidence="3">
    <location>
        <position position="1"/>
    </location>
</feature>
<dbReference type="AlphaFoldDB" id="A0A0D0E5D5"/>
<feature type="domain" description="Wbp11/ELF5/Saf1 N-terminal" evidence="2">
    <location>
        <begin position="1"/>
        <end position="55"/>
    </location>
</feature>
<feature type="compositionally biased region" description="Basic and acidic residues" evidence="1">
    <location>
        <begin position="92"/>
        <end position="111"/>
    </location>
</feature>
<dbReference type="STRING" id="930991.A0A0D0E5D5"/>
<feature type="compositionally biased region" description="Basic and acidic residues" evidence="1">
    <location>
        <begin position="75"/>
        <end position="84"/>
    </location>
</feature>
<evidence type="ECO:0000256" key="1">
    <source>
        <dbReference type="SAM" id="MobiDB-lite"/>
    </source>
</evidence>
<feature type="region of interest" description="Disordered" evidence="1">
    <location>
        <begin position="139"/>
        <end position="200"/>
    </location>
</feature>
<feature type="region of interest" description="Disordered" evidence="1">
    <location>
        <begin position="75"/>
        <end position="115"/>
    </location>
</feature>
<dbReference type="Pfam" id="PF09429">
    <property type="entry name" value="Wbp11"/>
    <property type="match status" value="1"/>
</dbReference>
<dbReference type="EMBL" id="KN824980">
    <property type="protein sequence ID" value="KIK96559.1"/>
    <property type="molecule type" value="Genomic_DNA"/>
</dbReference>
<evidence type="ECO:0000313" key="4">
    <source>
        <dbReference type="Proteomes" id="UP000054538"/>
    </source>
</evidence>
<gene>
    <name evidence="3" type="ORF">PAXRUDRAFT_138211</name>
</gene>
<evidence type="ECO:0000259" key="2">
    <source>
        <dbReference type="Pfam" id="PF09429"/>
    </source>
</evidence>
<reference evidence="4" key="2">
    <citation type="submission" date="2015-01" db="EMBL/GenBank/DDBJ databases">
        <title>Evolutionary Origins and Diversification of the Mycorrhizal Mutualists.</title>
        <authorList>
            <consortium name="DOE Joint Genome Institute"/>
            <consortium name="Mycorrhizal Genomics Consortium"/>
            <person name="Kohler A."/>
            <person name="Kuo A."/>
            <person name="Nagy L.G."/>
            <person name="Floudas D."/>
            <person name="Copeland A."/>
            <person name="Barry K.W."/>
            <person name="Cichocki N."/>
            <person name="Veneault-Fourrey C."/>
            <person name="LaButti K."/>
            <person name="Lindquist E.A."/>
            <person name="Lipzen A."/>
            <person name="Lundell T."/>
            <person name="Morin E."/>
            <person name="Murat C."/>
            <person name="Riley R."/>
            <person name="Ohm R."/>
            <person name="Sun H."/>
            <person name="Tunlid A."/>
            <person name="Henrissat B."/>
            <person name="Grigoriev I.V."/>
            <person name="Hibbett D.S."/>
            <person name="Martin F."/>
        </authorList>
    </citation>
    <scope>NUCLEOTIDE SEQUENCE [LARGE SCALE GENOMIC DNA]</scope>
    <source>
        <strain evidence="4">Ve08.2h10</strain>
    </source>
</reference>
<dbReference type="HOGENOM" id="CLU_040947_0_0_1"/>
<feature type="region of interest" description="Disordered" evidence="1">
    <location>
        <begin position="22"/>
        <end position="42"/>
    </location>
</feature>
<dbReference type="Proteomes" id="UP000054538">
    <property type="component" value="Unassembled WGS sequence"/>
</dbReference>
<evidence type="ECO:0000313" key="3">
    <source>
        <dbReference type="EMBL" id="KIK96559.1"/>
    </source>
</evidence>
<feature type="region of interest" description="Disordered" evidence="1">
    <location>
        <begin position="378"/>
        <end position="397"/>
    </location>
</feature>
<accession>A0A0D0E5D5</accession>
<dbReference type="GO" id="GO:0006396">
    <property type="term" value="P:RNA processing"/>
    <property type="evidence" value="ECO:0007669"/>
    <property type="project" value="InterPro"/>
</dbReference>
<feature type="region of interest" description="Disordered" evidence="1">
    <location>
        <begin position="278"/>
        <end position="297"/>
    </location>
</feature>
<protein>
    <recommendedName>
        <fullName evidence="2">Wbp11/ELF5/Saf1 N-terminal domain-containing protein</fullName>
    </recommendedName>
</protein>
<organism evidence="3 4">
    <name type="scientific">Paxillus rubicundulus Ve08.2h10</name>
    <dbReference type="NCBI Taxonomy" id="930991"/>
    <lineage>
        <taxon>Eukaryota</taxon>
        <taxon>Fungi</taxon>
        <taxon>Dikarya</taxon>
        <taxon>Basidiomycota</taxon>
        <taxon>Agaricomycotina</taxon>
        <taxon>Agaricomycetes</taxon>
        <taxon>Agaricomycetidae</taxon>
        <taxon>Boletales</taxon>
        <taxon>Paxilineae</taxon>
        <taxon>Paxillaceae</taxon>
        <taxon>Paxillus</taxon>
    </lineage>
</organism>
<dbReference type="OrthoDB" id="205569at2759"/>